<evidence type="ECO:0000256" key="6">
    <source>
        <dbReference type="SAM" id="MobiDB-lite"/>
    </source>
</evidence>
<organism evidence="8 9">
    <name type="scientific">Aldrovandia affinis</name>
    <dbReference type="NCBI Taxonomy" id="143900"/>
    <lineage>
        <taxon>Eukaryota</taxon>
        <taxon>Metazoa</taxon>
        <taxon>Chordata</taxon>
        <taxon>Craniata</taxon>
        <taxon>Vertebrata</taxon>
        <taxon>Euteleostomi</taxon>
        <taxon>Actinopterygii</taxon>
        <taxon>Neopterygii</taxon>
        <taxon>Teleostei</taxon>
        <taxon>Notacanthiformes</taxon>
        <taxon>Halosauridae</taxon>
        <taxon>Aldrovandia</taxon>
    </lineage>
</organism>
<dbReference type="PROSITE" id="PS50157">
    <property type="entry name" value="ZINC_FINGER_C2H2_2"/>
    <property type="match status" value="5"/>
</dbReference>
<dbReference type="GO" id="GO:0000981">
    <property type="term" value="F:DNA-binding transcription factor activity, RNA polymerase II-specific"/>
    <property type="evidence" value="ECO:0007669"/>
    <property type="project" value="TreeGrafter"/>
</dbReference>
<dbReference type="PANTHER" id="PTHR24409">
    <property type="entry name" value="ZINC FINGER PROTEIN 142"/>
    <property type="match status" value="1"/>
</dbReference>
<evidence type="ECO:0000256" key="4">
    <source>
        <dbReference type="ARBA" id="ARBA00022833"/>
    </source>
</evidence>
<feature type="domain" description="C2H2-type" evidence="7">
    <location>
        <begin position="609"/>
        <end position="637"/>
    </location>
</feature>
<keyword evidence="3 5" id="KW-0863">Zinc-finger</keyword>
<proteinExistence type="predicted"/>
<dbReference type="GO" id="GO:0000977">
    <property type="term" value="F:RNA polymerase II transcription regulatory region sequence-specific DNA binding"/>
    <property type="evidence" value="ECO:0007669"/>
    <property type="project" value="TreeGrafter"/>
</dbReference>
<reference evidence="8" key="1">
    <citation type="journal article" date="2023" name="Science">
        <title>Genome structures resolve the early diversification of teleost fishes.</title>
        <authorList>
            <person name="Parey E."/>
            <person name="Louis A."/>
            <person name="Montfort J."/>
            <person name="Bouchez O."/>
            <person name="Roques C."/>
            <person name="Iampietro C."/>
            <person name="Lluch J."/>
            <person name="Castinel A."/>
            <person name="Donnadieu C."/>
            <person name="Desvignes T."/>
            <person name="Floi Bucao C."/>
            <person name="Jouanno E."/>
            <person name="Wen M."/>
            <person name="Mejri S."/>
            <person name="Dirks R."/>
            <person name="Jansen H."/>
            <person name="Henkel C."/>
            <person name="Chen W.J."/>
            <person name="Zahm M."/>
            <person name="Cabau C."/>
            <person name="Klopp C."/>
            <person name="Thompson A.W."/>
            <person name="Robinson-Rechavi M."/>
            <person name="Braasch I."/>
            <person name="Lecointre G."/>
            <person name="Bobe J."/>
            <person name="Postlethwait J.H."/>
            <person name="Berthelot C."/>
            <person name="Roest Crollius H."/>
            <person name="Guiguen Y."/>
        </authorList>
    </citation>
    <scope>NUCLEOTIDE SEQUENCE</scope>
    <source>
        <strain evidence="8">NC1722</strain>
    </source>
</reference>
<feature type="domain" description="C2H2-type" evidence="7">
    <location>
        <begin position="360"/>
        <end position="389"/>
    </location>
</feature>
<evidence type="ECO:0000256" key="1">
    <source>
        <dbReference type="ARBA" id="ARBA00022723"/>
    </source>
</evidence>
<dbReference type="InterPro" id="IPR013087">
    <property type="entry name" value="Znf_C2H2_type"/>
</dbReference>
<gene>
    <name evidence="8" type="ORF">AAFF_G00010080</name>
</gene>
<feature type="region of interest" description="Disordered" evidence="6">
    <location>
        <begin position="24"/>
        <end position="43"/>
    </location>
</feature>
<feature type="region of interest" description="Disordered" evidence="6">
    <location>
        <begin position="395"/>
        <end position="431"/>
    </location>
</feature>
<dbReference type="Proteomes" id="UP001221898">
    <property type="component" value="Unassembled WGS sequence"/>
</dbReference>
<feature type="region of interest" description="Disordered" evidence="6">
    <location>
        <begin position="483"/>
        <end position="518"/>
    </location>
</feature>
<dbReference type="PANTHER" id="PTHR24409:SF295">
    <property type="entry name" value="AZ2-RELATED"/>
    <property type="match status" value="1"/>
</dbReference>
<dbReference type="GO" id="GO:0008270">
    <property type="term" value="F:zinc ion binding"/>
    <property type="evidence" value="ECO:0007669"/>
    <property type="project" value="UniProtKB-KW"/>
</dbReference>
<evidence type="ECO:0000256" key="2">
    <source>
        <dbReference type="ARBA" id="ARBA00022737"/>
    </source>
</evidence>
<feature type="compositionally biased region" description="Polar residues" evidence="6">
    <location>
        <begin position="27"/>
        <end position="38"/>
    </location>
</feature>
<dbReference type="GO" id="GO:0005634">
    <property type="term" value="C:nucleus"/>
    <property type="evidence" value="ECO:0007669"/>
    <property type="project" value="TreeGrafter"/>
</dbReference>
<feature type="domain" description="C2H2-type" evidence="7">
    <location>
        <begin position="455"/>
        <end position="484"/>
    </location>
</feature>
<feature type="region of interest" description="Disordered" evidence="6">
    <location>
        <begin position="105"/>
        <end position="179"/>
    </location>
</feature>
<sequence>MGRKRGRSGFTSPTASIKQEVVMVQGAESSDVPTSTPKVSADDHNYSIYPSQQVLSVLVRHTYNVSPEHEEGLYTCSYCRKQYSTKSWYIKHTKYLCEVKKKVEPQKLDSEDAPPLPRLRVRKQADLKQEEDPVQSQSPETNETEDSESDGEDSESEDSEGEDSEGKDSESEDSESEGHFICSSCGKQYRYESCYERHVRHCDQPKTKNLKMEDVSPLPRLRVRKQEDVKPEEGGHFICSSCGKQYRYEVCYEKHMRHCCQAKTKKLKVEVEVPPLDGDGKSRPPPSSFNHLRDASPEPGADPMQSHSPEASKSEDSKGECSFTISSSVKVEASDSWHKGVTDNNSKPNTNPVDLVLGHFICSSCGKQYRYEVCYKKHMRHCCQAKTKKLKMELKVPPLDGDDKSRPPPSSFNHLRDASPEPGVVSRDPCLEGSDPALPVQQWVKDSIPTEQLVYSCSVPYCGQSFIEEGALLDHQGEHSGLKYGRNKKRSRMSVCGEQPVRGTRYSQASAKSPEPSHTDCLSMIQISNVTSLVTSRDEFLRMTEEVAVSAGEEREPAGGDPPSGLGGKDVASCPGGRRVACLLCRKRFKPNKALDRHVASAHCERLQYPCASCNMSYKARTSLCRHTLQAHCDLKKLKCCVCKRRFGGAHHLQRHVLRQHCGQKHLSNPPLPQVTQPSLFCA</sequence>
<keyword evidence="4" id="KW-0862">Zinc</keyword>
<keyword evidence="2" id="KW-0677">Repeat</keyword>
<protein>
    <recommendedName>
        <fullName evidence="7">C2H2-type domain-containing protein</fullName>
    </recommendedName>
</protein>
<feature type="region of interest" description="Disordered" evidence="6">
    <location>
        <begin position="549"/>
        <end position="571"/>
    </location>
</feature>
<name>A0AAD7WID9_9TELE</name>
<feature type="region of interest" description="Disordered" evidence="6">
    <location>
        <begin position="274"/>
        <end position="320"/>
    </location>
</feature>
<feature type="domain" description="C2H2-type" evidence="7">
    <location>
        <begin position="237"/>
        <end position="266"/>
    </location>
</feature>
<evidence type="ECO:0000313" key="9">
    <source>
        <dbReference type="Proteomes" id="UP001221898"/>
    </source>
</evidence>
<feature type="domain" description="C2H2-type" evidence="7">
    <location>
        <begin position="638"/>
        <end position="666"/>
    </location>
</feature>
<dbReference type="AlphaFoldDB" id="A0AAD7WID9"/>
<comment type="caution">
    <text evidence="8">The sequence shown here is derived from an EMBL/GenBank/DDBJ whole genome shotgun (WGS) entry which is preliminary data.</text>
</comment>
<dbReference type="SUPFAM" id="SSF57667">
    <property type="entry name" value="beta-beta-alpha zinc fingers"/>
    <property type="match status" value="1"/>
</dbReference>
<evidence type="ECO:0000259" key="7">
    <source>
        <dbReference type="PROSITE" id="PS50157"/>
    </source>
</evidence>
<evidence type="ECO:0000256" key="5">
    <source>
        <dbReference type="PROSITE-ProRule" id="PRU00042"/>
    </source>
</evidence>
<dbReference type="PROSITE" id="PS00028">
    <property type="entry name" value="ZINC_FINGER_C2H2_1"/>
    <property type="match status" value="4"/>
</dbReference>
<dbReference type="Gene3D" id="3.30.160.60">
    <property type="entry name" value="Classic Zinc Finger"/>
    <property type="match status" value="2"/>
</dbReference>
<keyword evidence="1" id="KW-0479">Metal-binding</keyword>
<dbReference type="SMART" id="SM00355">
    <property type="entry name" value="ZnF_C2H2"/>
    <property type="match status" value="8"/>
</dbReference>
<dbReference type="InterPro" id="IPR036236">
    <property type="entry name" value="Znf_C2H2_sf"/>
</dbReference>
<dbReference type="EMBL" id="JAINUG010000100">
    <property type="protein sequence ID" value="KAJ8397154.1"/>
    <property type="molecule type" value="Genomic_DNA"/>
</dbReference>
<accession>A0AAD7WID9</accession>
<evidence type="ECO:0000313" key="8">
    <source>
        <dbReference type="EMBL" id="KAJ8397154.1"/>
    </source>
</evidence>
<evidence type="ECO:0000256" key="3">
    <source>
        <dbReference type="ARBA" id="ARBA00022771"/>
    </source>
</evidence>
<feature type="compositionally biased region" description="Acidic residues" evidence="6">
    <location>
        <begin position="142"/>
        <end position="163"/>
    </location>
</feature>
<keyword evidence="9" id="KW-1185">Reference proteome</keyword>
<feature type="compositionally biased region" description="Basic and acidic residues" evidence="6">
    <location>
        <begin position="310"/>
        <end position="319"/>
    </location>
</feature>